<keyword evidence="5" id="KW-1185">Reference proteome</keyword>
<reference evidence="6" key="1">
    <citation type="submission" date="2016-10" db="EMBL/GenBank/DDBJ databases">
        <authorList>
            <person name="Varghese N."/>
            <person name="Submissions S."/>
        </authorList>
    </citation>
    <scope>NUCLEOTIDE SEQUENCE [LARGE SCALE GENOMIC DNA]</scope>
    <source>
        <strain evidence="6">DSM 25227</strain>
    </source>
</reference>
<dbReference type="Pfam" id="PF03415">
    <property type="entry name" value="Peptidase_C11"/>
    <property type="match status" value="1"/>
</dbReference>
<feature type="region of interest" description="Disordered" evidence="1">
    <location>
        <begin position="802"/>
        <end position="837"/>
    </location>
</feature>
<dbReference type="InterPro" id="IPR005077">
    <property type="entry name" value="Peptidase_C11"/>
</dbReference>
<dbReference type="AlphaFoldDB" id="A0A2Y9B707"/>
<evidence type="ECO:0000256" key="2">
    <source>
        <dbReference type="SAM" id="SignalP"/>
    </source>
</evidence>
<organism evidence="4 6">
    <name type="scientific">Jannaschia seohaensis</name>
    <dbReference type="NCBI Taxonomy" id="475081"/>
    <lineage>
        <taxon>Bacteria</taxon>
        <taxon>Pseudomonadati</taxon>
        <taxon>Pseudomonadota</taxon>
        <taxon>Alphaproteobacteria</taxon>
        <taxon>Rhodobacterales</taxon>
        <taxon>Roseobacteraceae</taxon>
        <taxon>Jannaschia</taxon>
    </lineage>
</organism>
<evidence type="ECO:0000313" key="3">
    <source>
        <dbReference type="EMBL" id="PWJ11772.1"/>
    </source>
</evidence>
<feature type="chain" id="PRO_5044071926" evidence="2">
    <location>
        <begin position="27"/>
        <end position="919"/>
    </location>
</feature>
<sequence>MIRTRAFLAAAFSAAALLSSGLPSQAQDGLSSFGKPEIDPDREWTVMVYLDGDNDLEYFALSDINEMEAGLPERGVEVVVLLDRAQGFDDSDGDWTEARVYRVTSDTDPEHIASDELARLGEVNMGAPETLASFVSASINKFPARNYAVVLWDHGGGWRSMASDHDAPGTSNGYDDFNLAEVSEGLRTGLARTSVKKLDIVGFDMCLMAQLETGYELRKLADVLVASQAVEPGDGWPYDAILPEFGKETLGAQRLGAAIVEAYGAYYGARNETVATLSAIDLAEMTRVANALDTISTSLAGSLSATWSDVSRSLFYSESYSERTDVRHGNRALASVDLLDMVGRLRHSVQPFPAEDAYRDLVDAMDRAVIANYHSPRHRLSHGMAIYAPLLSEQFNEDYATTALAARSTWTGLLKDLHTRQAENLTRPDITSLRIVDTQTGETVSGGTPGGGFGLEAVVEGENVLWVQSLQATHDAENGGLRILEHSYIVDPEYYNKQTEAVASVVDLIMPEFKGSQNTVSQEFVGRRFYVSDGETAGLATIDGSSLTDLTTVAVPVLLGRGDEEYFATVYFNVVNWYAVSVVVELPQPDGTVAFRQIRPEPDDKITLLFEFIPEDGGDMSYLRGAEMSWRNGLELIVGNDDPGEIVVAVRAESIGGLSNFVSASIAVEGYDAQEQQFFDQAKELTPQMLPGKWRWNGLIDGEWKPIPLVTEIRPHERDPSILVSVTTNDEDADFVLGPSEVVLDTRLTPTLRMIRYDDEGYPLESDVYTLLVSRWEAGSPRILMKQLVPKGWLILLTREGEPPAGQTAPQGQPPATQPSPPGQTPGTQPTPTPQAPAAVSLAGYWQGTMGLVLAMNDTNYELYEYGELVDAGTYQIDGNLMYTVDFWGESSVYNVQYSGNSFALQDEYGDIYQFTRIQ</sequence>
<evidence type="ECO:0000313" key="5">
    <source>
        <dbReference type="Proteomes" id="UP000245839"/>
    </source>
</evidence>
<dbReference type="PANTHER" id="PTHR37835">
    <property type="entry name" value="ALPHA-CLOSTRIPAIN"/>
    <property type="match status" value="1"/>
</dbReference>
<feature type="compositionally biased region" description="Pro residues" evidence="1">
    <location>
        <begin position="812"/>
        <end position="835"/>
    </location>
</feature>
<protein>
    <submittedName>
        <fullName evidence="4">Clostripain</fullName>
    </submittedName>
</protein>
<accession>A0A2Y9B707</accession>
<feature type="signal peptide" evidence="2">
    <location>
        <begin position="1"/>
        <end position="26"/>
    </location>
</feature>
<dbReference type="PANTHER" id="PTHR37835:SF1">
    <property type="entry name" value="ALPHA-CLOSTRIPAIN"/>
    <property type="match status" value="1"/>
</dbReference>
<dbReference type="RefSeq" id="WP_170125530.1">
    <property type="nucleotide sequence ID" value="NZ_QGDJ01000018.1"/>
</dbReference>
<dbReference type="Gene3D" id="3.40.50.11970">
    <property type="match status" value="1"/>
</dbReference>
<dbReference type="Proteomes" id="UP000245839">
    <property type="component" value="Unassembled WGS sequence"/>
</dbReference>
<keyword evidence="2" id="KW-0732">Signal</keyword>
<proteinExistence type="predicted"/>
<gene>
    <name evidence="3" type="ORF">BCF38_11839</name>
    <name evidence="4" type="ORF">SAMN05421539_11839</name>
</gene>
<name>A0A2Y9B707_9RHOB</name>
<dbReference type="EMBL" id="UETC01000018">
    <property type="protein sequence ID" value="SSA51288.1"/>
    <property type="molecule type" value="Genomic_DNA"/>
</dbReference>
<evidence type="ECO:0000313" key="6">
    <source>
        <dbReference type="Proteomes" id="UP000251571"/>
    </source>
</evidence>
<evidence type="ECO:0000313" key="4">
    <source>
        <dbReference type="EMBL" id="SSA51288.1"/>
    </source>
</evidence>
<reference evidence="3 5" key="3">
    <citation type="submission" date="2018-03" db="EMBL/GenBank/DDBJ databases">
        <title>Genomic Encyclopedia of Archaeal and Bacterial Type Strains, Phase II (KMG-II): from individual species to whole genera.</title>
        <authorList>
            <person name="Goeker M."/>
        </authorList>
    </citation>
    <scope>NUCLEOTIDE SEQUENCE [LARGE SCALE GENOMIC DNA]</scope>
    <source>
        <strain evidence="3 5">DSM 25227</strain>
    </source>
</reference>
<evidence type="ECO:0000256" key="1">
    <source>
        <dbReference type="SAM" id="MobiDB-lite"/>
    </source>
</evidence>
<dbReference type="Proteomes" id="UP000251571">
    <property type="component" value="Unassembled WGS sequence"/>
</dbReference>
<dbReference type="EMBL" id="QGDJ01000018">
    <property type="protein sequence ID" value="PWJ11772.1"/>
    <property type="molecule type" value="Genomic_DNA"/>
</dbReference>
<reference evidence="4" key="2">
    <citation type="submission" date="2016-10" db="EMBL/GenBank/DDBJ databases">
        <authorList>
            <person name="Cai Z."/>
        </authorList>
    </citation>
    <scope>NUCLEOTIDE SEQUENCE [LARGE SCALE GENOMIC DNA]</scope>
    <source>
        <strain evidence="4">DSM 25227</strain>
    </source>
</reference>